<dbReference type="AlphaFoldDB" id="A0A0F9ITD0"/>
<accession>A0A0F9ITD0</accession>
<feature type="region of interest" description="Disordered" evidence="1">
    <location>
        <begin position="77"/>
        <end position="100"/>
    </location>
</feature>
<organism evidence="2">
    <name type="scientific">marine sediment metagenome</name>
    <dbReference type="NCBI Taxonomy" id="412755"/>
    <lineage>
        <taxon>unclassified sequences</taxon>
        <taxon>metagenomes</taxon>
        <taxon>ecological metagenomes</taxon>
    </lineage>
</organism>
<gene>
    <name evidence="2" type="ORF">LCGC14_1905800</name>
</gene>
<sequence>MAEFRVGARGEGAVTALLDLVTRRRERREELDDDFRDFRKRAILAGVSRGSIDPITLERVGFGTEAFDRSTLGIGETATVPLPGGGRRTFKGPGVTKPPTEAEAKRLSLGAAPGQPFPEVAGPTFTTVVDPATGKPKIISTGVGGGLPTTAGGGELLQSLIEAGQTESPAARSLGERAFNLDEFGQPTVPATARAGPSGLNRFSQAVSPLRALSRLLPSTGGAAGASPPQRSPQDPSLIGESGSTEGAMVRSRDGSVWTVQSGQWQLVRR</sequence>
<dbReference type="EMBL" id="LAZR01020035">
    <property type="protein sequence ID" value="KKL90327.1"/>
    <property type="molecule type" value="Genomic_DNA"/>
</dbReference>
<reference evidence="2" key="1">
    <citation type="journal article" date="2015" name="Nature">
        <title>Complex archaea that bridge the gap between prokaryotes and eukaryotes.</title>
        <authorList>
            <person name="Spang A."/>
            <person name="Saw J.H."/>
            <person name="Jorgensen S.L."/>
            <person name="Zaremba-Niedzwiedzka K."/>
            <person name="Martijn J."/>
            <person name="Lind A.E."/>
            <person name="van Eijk R."/>
            <person name="Schleper C."/>
            <person name="Guy L."/>
            <person name="Ettema T.J."/>
        </authorList>
    </citation>
    <scope>NUCLEOTIDE SEQUENCE</scope>
</reference>
<evidence type="ECO:0000256" key="1">
    <source>
        <dbReference type="SAM" id="MobiDB-lite"/>
    </source>
</evidence>
<protein>
    <submittedName>
        <fullName evidence="2">Uncharacterized protein</fullName>
    </submittedName>
</protein>
<feature type="region of interest" description="Disordered" evidence="1">
    <location>
        <begin position="218"/>
        <end position="256"/>
    </location>
</feature>
<evidence type="ECO:0000313" key="2">
    <source>
        <dbReference type="EMBL" id="KKL90327.1"/>
    </source>
</evidence>
<name>A0A0F9ITD0_9ZZZZ</name>
<proteinExistence type="predicted"/>
<comment type="caution">
    <text evidence="2">The sequence shown here is derived from an EMBL/GenBank/DDBJ whole genome shotgun (WGS) entry which is preliminary data.</text>
</comment>